<protein>
    <recommendedName>
        <fullName evidence="2">PF03932 family protein CutC</fullName>
    </recommendedName>
</protein>
<gene>
    <name evidence="2 3" type="primary">cutC</name>
    <name evidence="3" type="ORF">SG0102_03140</name>
</gene>
<comment type="caution">
    <text evidence="2">Once thought to be involved in copper homeostasis, experiments in E.coli have shown this is not the case.</text>
</comment>
<evidence type="ECO:0000256" key="2">
    <source>
        <dbReference type="HAMAP-Rule" id="MF_00795"/>
    </source>
</evidence>
<dbReference type="InterPro" id="IPR005627">
    <property type="entry name" value="CutC-like"/>
</dbReference>
<dbReference type="RefSeq" id="WP_125118331.1">
    <property type="nucleotide sequence ID" value="NZ_AP019309.1"/>
</dbReference>
<comment type="similarity">
    <text evidence="1 2">Belongs to the CutC family.</text>
</comment>
<accession>A0A3G9J2I2</accession>
<keyword evidence="4" id="KW-1185">Reference proteome</keyword>
<dbReference type="AlphaFoldDB" id="A0A3G9J2I2"/>
<dbReference type="GO" id="GO:0005737">
    <property type="term" value="C:cytoplasm"/>
    <property type="evidence" value="ECO:0007669"/>
    <property type="project" value="UniProtKB-SubCell"/>
</dbReference>
<dbReference type="InParanoid" id="A0A3G9J2I2"/>
<proteinExistence type="inferred from homology"/>
<dbReference type="KEGG" id="ebm:SG0102_03140"/>
<dbReference type="Proteomes" id="UP000268059">
    <property type="component" value="Chromosome"/>
</dbReference>
<dbReference type="InterPro" id="IPR036822">
    <property type="entry name" value="CutC-like_dom_sf"/>
</dbReference>
<dbReference type="GO" id="GO:0005507">
    <property type="term" value="F:copper ion binding"/>
    <property type="evidence" value="ECO:0007669"/>
    <property type="project" value="TreeGrafter"/>
</dbReference>
<reference evidence="3 4" key="1">
    <citation type="submission" date="2018-11" db="EMBL/GenBank/DDBJ databases">
        <title>Novel Erysipelotrichaceae bacterium isolated from small intestine of a swine.</title>
        <authorList>
            <person name="Kim J.S."/>
            <person name="Choe H."/>
            <person name="Lee Y.R."/>
            <person name="Kim K.M."/>
            <person name="Park D.S."/>
        </authorList>
    </citation>
    <scope>NUCLEOTIDE SEQUENCE [LARGE SCALE GENOMIC DNA]</scope>
    <source>
        <strain evidence="3 4">SG0102</strain>
    </source>
</reference>
<dbReference type="Gene3D" id="3.20.20.380">
    <property type="entry name" value="Copper homeostasis (CutC) domain"/>
    <property type="match status" value="1"/>
</dbReference>
<dbReference type="OrthoDB" id="9815677at2"/>
<organism evidence="3 4">
    <name type="scientific">Intestinibaculum porci</name>
    <dbReference type="NCBI Taxonomy" id="2487118"/>
    <lineage>
        <taxon>Bacteria</taxon>
        <taxon>Bacillati</taxon>
        <taxon>Bacillota</taxon>
        <taxon>Erysipelotrichia</taxon>
        <taxon>Erysipelotrichales</taxon>
        <taxon>Erysipelotrichaceae</taxon>
        <taxon>Intestinibaculum</taxon>
    </lineage>
</organism>
<dbReference type="PANTHER" id="PTHR12598:SF0">
    <property type="entry name" value="COPPER HOMEOSTASIS PROTEIN CUTC HOMOLOG"/>
    <property type="match status" value="1"/>
</dbReference>
<evidence type="ECO:0000313" key="4">
    <source>
        <dbReference type="Proteomes" id="UP000268059"/>
    </source>
</evidence>
<dbReference type="PANTHER" id="PTHR12598">
    <property type="entry name" value="COPPER HOMEOSTASIS PROTEIN CUTC"/>
    <property type="match status" value="1"/>
</dbReference>
<dbReference type="EMBL" id="AP019309">
    <property type="protein sequence ID" value="BBH25380.1"/>
    <property type="molecule type" value="Genomic_DNA"/>
</dbReference>
<dbReference type="Pfam" id="PF03932">
    <property type="entry name" value="CutC"/>
    <property type="match status" value="1"/>
</dbReference>
<comment type="subcellular location">
    <subcellularLocation>
        <location evidence="2">Cytoplasm</location>
    </subcellularLocation>
</comment>
<sequence>MELEICCGSYEDALIAYQGGARRVELNSALYLGGLTPSLGSLILTKKLPGLKVIAMVRCRGAGFCYSREEFAQMMLDAKLMLEHGADGLAFGFLQADARLDLPKIRQMITLIHRYHKEAVFHRAIDVSDNLLKNTKILTNLGVDRILTSGGYPKAIDGLETFAALLSYDVEILAGSGISAENVQAFKEIGITQVHASCRAFVNDPTTSGQHVSFAYLDNNYERVSLSKVTALRRAINE</sequence>
<evidence type="ECO:0000256" key="1">
    <source>
        <dbReference type="ARBA" id="ARBA00007768"/>
    </source>
</evidence>
<evidence type="ECO:0000313" key="3">
    <source>
        <dbReference type="EMBL" id="BBH25380.1"/>
    </source>
</evidence>
<dbReference type="SUPFAM" id="SSF110395">
    <property type="entry name" value="CutC-like"/>
    <property type="match status" value="1"/>
</dbReference>
<dbReference type="HAMAP" id="MF_00795">
    <property type="entry name" value="CutC"/>
    <property type="match status" value="1"/>
</dbReference>
<name>A0A3G9J2I2_9FIRM</name>
<keyword evidence="2" id="KW-0963">Cytoplasm</keyword>